<proteinExistence type="inferred from homology"/>
<dbReference type="SUPFAM" id="SSF53474">
    <property type="entry name" value="alpha/beta-Hydrolases"/>
    <property type="match status" value="1"/>
</dbReference>
<protein>
    <submittedName>
        <fullName evidence="4">Similar to citrinin biosynthesis oxydoreductase CtnB</fullName>
    </submittedName>
</protein>
<dbReference type="OMA" id="FFDGCGP"/>
<dbReference type="InParanoid" id="E4ZKE6"/>
<sequence length="286" mass="30870">MAARPSTPPDTAADTKARPKPTLLAFHGSGSNATIHSVQLARLVRVIKPYFDIESVEAPFPSPAGPGILPFFEGCGPYKRWLPPTEKISLEAMRAGSSTATMSPEVEAVVGSAVARVRKAGGDVVGLIGFSQGTKVVAGLLRGWEIGRELAVARRGGEQEGEGDEYDQSPLPNPHFGIQICPSYPPPLVPASVLSALDSSTQLSPEQKTALLERKIKIPTFHVIGSNDEWIWAGKSMVGNHFEVGEGMSVAQEWDIGHHYPVAPEDSEKIGEWMREVMRKVEEEGR</sequence>
<dbReference type="PANTHER" id="PTHR48070:SF3">
    <property type="entry name" value="ESTERASE DBAE-RELATED"/>
    <property type="match status" value="1"/>
</dbReference>
<evidence type="ECO:0000256" key="2">
    <source>
        <dbReference type="ARBA" id="ARBA00022801"/>
    </source>
</evidence>
<evidence type="ECO:0000313" key="4">
    <source>
        <dbReference type="EMBL" id="CBX91741.1"/>
    </source>
</evidence>
<gene>
    <name evidence="4" type="ORF">LEMA_P072490.1</name>
</gene>
<dbReference type="InterPro" id="IPR029058">
    <property type="entry name" value="AB_hydrolase_fold"/>
</dbReference>
<dbReference type="GO" id="GO:0016787">
    <property type="term" value="F:hydrolase activity"/>
    <property type="evidence" value="ECO:0007669"/>
    <property type="project" value="UniProtKB-KW"/>
</dbReference>
<dbReference type="GO" id="GO:0005634">
    <property type="term" value="C:nucleus"/>
    <property type="evidence" value="ECO:0007669"/>
    <property type="project" value="TreeGrafter"/>
</dbReference>
<dbReference type="eggNOG" id="KOG2551">
    <property type="taxonomic scope" value="Eukaryota"/>
</dbReference>
<comment type="similarity">
    <text evidence="1">Belongs to the LovG family.</text>
</comment>
<keyword evidence="2" id="KW-0378">Hydrolase</keyword>
<dbReference type="GeneID" id="13288136"/>
<dbReference type="Proteomes" id="UP000002668">
    <property type="component" value="Genome"/>
</dbReference>
<dbReference type="PANTHER" id="PTHR48070">
    <property type="entry name" value="ESTERASE OVCA2"/>
    <property type="match status" value="1"/>
</dbReference>
<dbReference type="STRING" id="985895.E4ZKE6"/>
<dbReference type="Gene3D" id="3.40.50.1820">
    <property type="entry name" value="alpha/beta hydrolase"/>
    <property type="match status" value="1"/>
</dbReference>
<evidence type="ECO:0000259" key="3">
    <source>
        <dbReference type="Pfam" id="PF03959"/>
    </source>
</evidence>
<evidence type="ECO:0000313" key="5">
    <source>
        <dbReference type="Proteomes" id="UP000002668"/>
    </source>
</evidence>
<dbReference type="GO" id="GO:0005737">
    <property type="term" value="C:cytoplasm"/>
    <property type="evidence" value="ECO:0007669"/>
    <property type="project" value="TreeGrafter"/>
</dbReference>
<dbReference type="HOGENOM" id="CLU_051938_0_2_1"/>
<reference evidence="5" key="1">
    <citation type="journal article" date="2011" name="Nat. Commun.">
        <title>Effector diversification within compartments of the Leptosphaeria maculans genome affected by Repeat-Induced Point mutations.</title>
        <authorList>
            <person name="Rouxel T."/>
            <person name="Grandaubert J."/>
            <person name="Hane J.K."/>
            <person name="Hoede C."/>
            <person name="van de Wouw A.P."/>
            <person name="Couloux A."/>
            <person name="Dominguez V."/>
            <person name="Anthouard V."/>
            <person name="Bally P."/>
            <person name="Bourras S."/>
            <person name="Cozijnsen A.J."/>
            <person name="Ciuffetti L.M."/>
            <person name="Degrave A."/>
            <person name="Dilmaghani A."/>
            <person name="Duret L."/>
            <person name="Fudal I."/>
            <person name="Goodwin S.B."/>
            <person name="Gout L."/>
            <person name="Glaser N."/>
            <person name="Linglin J."/>
            <person name="Kema G.H.J."/>
            <person name="Lapalu N."/>
            <person name="Lawrence C.B."/>
            <person name="May K."/>
            <person name="Meyer M."/>
            <person name="Ollivier B."/>
            <person name="Poulain J."/>
            <person name="Schoch C.L."/>
            <person name="Simon A."/>
            <person name="Spatafora J.W."/>
            <person name="Stachowiak A."/>
            <person name="Turgeon B.G."/>
            <person name="Tyler B.M."/>
            <person name="Vincent D."/>
            <person name="Weissenbach J."/>
            <person name="Amselem J."/>
            <person name="Quesneville H."/>
            <person name="Oliver R.P."/>
            <person name="Wincker P."/>
            <person name="Balesdent M.-H."/>
            <person name="Howlett B.J."/>
        </authorList>
    </citation>
    <scope>NUCLEOTIDE SEQUENCE [LARGE SCALE GENOMIC DNA]</scope>
    <source>
        <strain evidence="5">JN3 / isolate v23.1.3 / race Av1-4-5-6-7-8</strain>
    </source>
</reference>
<dbReference type="GO" id="GO:0044550">
    <property type="term" value="P:secondary metabolite biosynthetic process"/>
    <property type="evidence" value="ECO:0007669"/>
    <property type="project" value="TreeGrafter"/>
</dbReference>
<keyword evidence="5" id="KW-1185">Reference proteome</keyword>
<dbReference type="AlphaFoldDB" id="E4ZKE6"/>
<evidence type="ECO:0000256" key="1">
    <source>
        <dbReference type="ARBA" id="ARBA00005863"/>
    </source>
</evidence>
<dbReference type="OrthoDB" id="414698at2759"/>
<dbReference type="EMBL" id="FP929072">
    <property type="protein sequence ID" value="CBX91741.1"/>
    <property type="molecule type" value="Genomic_DNA"/>
</dbReference>
<name>E4ZKE6_LEPMJ</name>
<accession>E4ZKE6</accession>
<dbReference type="Pfam" id="PF03959">
    <property type="entry name" value="FSH1"/>
    <property type="match status" value="1"/>
</dbReference>
<dbReference type="InterPro" id="IPR005645">
    <property type="entry name" value="FSH-like_dom"/>
</dbReference>
<feature type="domain" description="Serine hydrolase" evidence="3">
    <location>
        <begin position="20"/>
        <end position="264"/>
    </location>
</feature>
<dbReference type="RefSeq" id="XP_003835106.1">
    <property type="nucleotide sequence ID" value="XM_003835058.1"/>
</dbReference>
<dbReference type="VEuPathDB" id="FungiDB:LEMA_P072490.1"/>
<dbReference type="InterPro" id="IPR050593">
    <property type="entry name" value="LovG"/>
</dbReference>
<organism evidence="5">
    <name type="scientific">Leptosphaeria maculans (strain JN3 / isolate v23.1.3 / race Av1-4-5-6-7-8)</name>
    <name type="common">Blackleg fungus</name>
    <name type="synonym">Phoma lingam</name>
    <dbReference type="NCBI Taxonomy" id="985895"/>
    <lineage>
        <taxon>Eukaryota</taxon>
        <taxon>Fungi</taxon>
        <taxon>Dikarya</taxon>
        <taxon>Ascomycota</taxon>
        <taxon>Pezizomycotina</taxon>
        <taxon>Dothideomycetes</taxon>
        <taxon>Pleosporomycetidae</taxon>
        <taxon>Pleosporales</taxon>
        <taxon>Pleosporineae</taxon>
        <taxon>Leptosphaeriaceae</taxon>
        <taxon>Plenodomus</taxon>
        <taxon>Plenodomus lingam/Leptosphaeria maculans species complex</taxon>
    </lineage>
</organism>